<protein>
    <submittedName>
        <fullName evidence="2">Class I SAM-dependent methyltransferase</fullName>
    </submittedName>
</protein>
<dbReference type="CDD" id="cd02440">
    <property type="entry name" value="AdoMet_MTases"/>
    <property type="match status" value="1"/>
</dbReference>
<dbReference type="EMBL" id="JAMPLM010000003">
    <property type="protein sequence ID" value="MEP1058013.1"/>
    <property type="molecule type" value="Genomic_DNA"/>
</dbReference>
<dbReference type="GO" id="GO:0008168">
    <property type="term" value="F:methyltransferase activity"/>
    <property type="evidence" value="ECO:0007669"/>
    <property type="project" value="UniProtKB-KW"/>
</dbReference>
<dbReference type="GO" id="GO:0032259">
    <property type="term" value="P:methylation"/>
    <property type="evidence" value="ECO:0007669"/>
    <property type="project" value="UniProtKB-KW"/>
</dbReference>
<accession>A0ABV0KFJ8</accession>
<dbReference type="RefSeq" id="WP_190451457.1">
    <property type="nucleotide sequence ID" value="NZ_JAMPLM010000003.1"/>
</dbReference>
<sequence length="243" mass="28157">MNIKKDSLANLVRDTYDRLEPGETDTWNPLFSEFEIAYRLSLFYWLTQALLLNPLPLESLNVLDLGCGNGRSTRMYVDLGLRPEQLMGVDVRPGAIDLARKLNPAIRFETYEGDPTTFANQGFNWLSIAAVLSTIESMERRKQLAQQIYQTLPPGGFLFYFDLYQSLNLVGGERIRPFEVFSNFKKLWSSPVRSYQFVPFGFKGRDFIEARQKGVIKQEYRLSVLNRLKRTILPTHEVILFQR</sequence>
<evidence type="ECO:0000259" key="1">
    <source>
        <dbReference type="Pfam" id="PF13649"/>
    </source>
</evidence>
<name>A0ABV0KFJ8_9CYAN</name>
<evidence type="ECO:0000313" key="2">
    <source>
        <dbReference type="EMBL" id="MEP1058013.1"/>
    </source>
</evidence>
<proteinExistence type="predicted"/>
<keyword evidence="2" id="KW-0808">Transferase</keyword>
<dbReference type="Proteomes" id="UP001476950">
    <property type="component" value="Unassembled WGS sequence"/>
</dbReference>
<evidence type="ECO:0000313" key="3">
    <source>
        <dbReference type="Proteomes" id="UP001476950"/>
    </source>
</evidence>
<keyword evidence="3" id="KW-1185">Reference proteome</keyword>
<feature type="domain" description="Methyltransferase" evidence="1">
    <location>
        <begin position="62"/>
        <end position="156"/>
    </location>
</feature>
<dbReference type="InterPro" id="IPR029063">
    <property type="entry name" value="SAM-dependent_MTases_sf"/>
</dbReference>
<dbReference type="InterPro" id="IPR041698">
    <property type="entry name" value="Methyltransf_25"/>
</dbReference>
<dbReference type="Pfam" id="PF13649">
    <property type="entry name" value="Methyltransf_25"/>
    <property type="match status" value="1"/>
</dbReference>
<dbReference type="SUPFAM" id="SSF53335">
    <property type="entry name" value="S-adenosyl-L-methionine-dependent methyltransferases"/>
    <property type="match status" value="1"/>
</dbReference>
<keyword evidence="2" id="KW-0489">Methyltransferase</keyword>
<comment type="caution">
    <text evidence="2">The sequence shown here is derived from an EMBL/GenBank/DDBJ whole genome shotgun (WGS) entry which is preliminary data.</text>
</comment>
<dbReference type="Gene3D" id="3.40.50.150">
    <property type="entry name" value="Vaccinia Virus protein VP39"/>
    <property type="match status" value="1"/>
</dbReference>
<gene>
    <name evidence="2" type="ORF">NDI38_06140</name>
</gene>
<organism evidence="2 3">
    <name type="scientific">Stenomitos frigidus AS-A4</name>
    <dbReference type="NCBI Taxonomy" id="2933935"/>
    <lineage>
        <taxon>Bacteria</taxon>
        <taxon>Bacillati</taxon>
        <taxon>Cyanobacteriota</taxon>
        <taxon>Cyanophyceae</taxon>
        <taxon>Leptolyngbyales</taxon>
        <taxon>Leptolyngbyaceae</taxon>
        <taxon>Stenomitos</taxon>
    </lineage>
</organism>
<reference evidence="2 3" key="1">
    <citation type="submission" date="2022-04" db="EMBL/GenBank/DDBJ databases">
        <title>Positive selection, recombination, and allopatry shape intraspecific diversity of widespread and dominant cyanobacteria.</title>
        <authorList>
            <person name="Wei J."/>
            <person name="Shu W."/>
            <person name="Hu C."/>
        </authorList>
    </citation>
    <scope>NUCLEOTIDE SEQUENCE [LARGE SCALE GENOMIC DNA]</scope>
    <source>
        <strain evidence="2 3">AS-A4</strain>
    </source>
</reference>